<dbReference type="EMBL" id="JACALR010000002">
    <property type="protein sequence ID" value="MDM1550566.1"/>
    <property type="molecule type" value="Genomic_DNA"/>
</dbReference>
<sequence length="72" mass="8466">MSKSNFKDIKRVIEMEICHVHNKKPTFIESNNDIDIIACCDDFKTKMVEKFSILIAERSIKNVENIFKKAFK</sequence>
<proteinExistence type="predicted"/>
<reference evidence="1" key="2">
    <citation type="journal article" date="2022" name="Sci. Total Environ.">
        <title>Prevalence, transmission, and molecular epidemiology of tet(X)-positive bacteria among humans, animals, and environmental niches in China: An epidemiological, and genomic-based study.</title>
        <authorList>
            <person name="Dong N."/>
            <person name="Zeng Y."/>
            <person name="Cai C."/>
            <person name="Sun C."/>
            <person name="Lu J."/>
            <person name="Liu C."/>
            <person name="Zhou H."/>
            <person name="Sun Q."/>
            <person name="Shu L."/>
            <person name="Wang H."/>
            <person name="Wang Y."/>
            <person name="Wang S."/>
            <person name="Wu C."/>
            <person name="Chan E.W."/>
            <person name="Chen G."/>
            <person name="Shen Z."/>
            <person name="Chen S."/>
            <person name="Zhang R."/>
        </authorList>
    </citation>
    <scope>NUCLEOTIDE SEQUENCE</scope>
    <source>
        <strain evidence="1">210</strain>
    </source>
</reference>
<evidence type="ECO:0000313" key="1">
    <source>
        <dbReference type="EMBL" id="MDM1550566.1"/>
    </source>
</evidence>
<organism evidence="1 2">
    <name type="scientific">Empedobacter falsenii</name>
    <dbReference type="NCBI Taxonomy" id="343874"/>
    <lineage>
        <taxon>Bacteria</taxon>
        <taxon>Pseudomonadati</taxon>
        <taxon>Bacteroidota</taxon>
        <taxon>Flavobacteriia</taxon>
        <taxon>Flavobacteriales</taxon>
        <taxon>Weeksellaceae</taxon>
        <taxon>Empedobacter</taxon>
    </lineage>
</organism>
<dbReference type="Proteomes" id="UP001173578">
    <property type="component" value="Unassembled WGS sequence"/>
</dbReference>
<name>A0AAW7DGG7_9FLAO</name>
<protein>
    <submittedName>
        <fullName evidence="1">Uncharacterized protein</fullName>
    </submittedName>
</protein>
<comment type="caution">
    <text evidence="1">The sequence shown here is derived from an EMBL/GenBank/DDBJ whole genome shotgun (WGS) entry which is preliminary data.</text>
</comment>
<evidence type="ECO:0000313" key="2">
    <source>
        <dbReference type="Proteomes" id="UP001173578"/>
    </source>
</evidence>
<reference evidence="1" key="1">
    <citation type="submission" date="2020-06" db="EMBL/GenBank/DDBJ databases">
        <authorList>
            <person name="Dong N."/>
        </authorList>
    </citation>
    <scope>NUCLEOTIDE SEQUENCE</scope>
    <source>
        <strain evidence="1">210</strain>
    </source>
</reference>
<gene>
    <name evidence="1" type="ORF">HX095_05000</name>
</gene>
<dbReference type="RefSeq" id="WP_276681933.1">
    <property type="nucleotide sequence ID" value="NZ_JACALR010000002.1"/>
</dbReference>
<dbReference type="AlphaFoldDB" id="A0AAW7DGG7"/>
<accession>A0AAW7DGG7</accession>